<proteinExistence type="predicted"/>
<protein>
    <submittedName>
        <fullName evidence="1">Uncharacterized protein</fullName>
    </submittedName>
</protein>
<dbReference type="AlphaFoldDB" id="A0AB39XPR7"/>
<organism evidence="1">
    <name type="scientific">Bradyrhizobium sp. LLZ17</name>
    <dbReference type="NCBI Taxonomy" id="3239388"/>
    <lineage>
        <taxon>Bacteria</taxon>
        <taxon>Pseudomonadati</taxon>
        <taxon>Pseudomonadota</taxon>
        <taxon>Alphaproteobacteria</taxon>
        <taxon>Hyphomicrobiales</taxon>
        <taxon>Nitrobacteraceae</taxon>
        <taxon>Bradyrhizobium</taxon>
    </lineage>
</organism>
<accession>A0AB39XPR7</accession>
<dbReference type="RefSeq" id="WP_369723837.1">
    <property type="nucleotide sequence ID" value="NZ_CP165734.1"/>
</dbReference>
<dbReference type="EMBL" id="CP165734">
    <property type="protein sequence ID" value="XDV59216.1"/>
    <property type="molecule type" value="Genomic_DNA"/>
</dbReference>
<gene>
    <name evidence="1" type="ORF">AB8Z38_07280</name>
</gene>
<reference evidence="1" key="1">
    <citation type="submission" date="2024-08" db="EMBL/GenBank/DDBJ databases">
        <authorList>
            <person name="Chaddad Z."/>
            <person name="Lamrabet M."/>
            <person name="Bouhnik O."/>
            <person name="Alami S."/>
            <person name="Wipf D."/>
            <person name="Courty P.E."/>
            <person name="Missbah El Idrissi M."/>
        </authorList>
    </citation>
    <scope>NUCLEOTIDE SEQUENCE</scope>
    <source>
        <strain evidence="1">LLZ17</strain>
    </source>
</reference>
<evidence type="ECO:0000313" key="1">
    <source>
        <dbReference type="EMBL" id="XDV59216.1"/>
    </source>
</evidence>
<sequence>MPFDFSAARIKIKGARDHIEHFRKRTSPLDPLLYSIELVEKPSDPPRNPRLSYALTYRPKDQPIPETLANIIGDALGNLRSALDYVGSRIAPNDKKIFFPVAPRPDLPSHSSLPACEAALPGFKDLLLNKIRPENGPDEPLWDLVGKANNDNKHVDFIPTIAALEIRNINARFPRGYQKLLCGRQRS</sequence>
<name>A0AB39XPR7_9BRAD</name>